<evidence type="ECO:0000313" key="1">
    <source>
        <dbReference type="EMBL" id="AFS81063.1"/>
    </source>
</evidence>
<evidence type="ECO:0000313" key="2">
    <source>
        <dbReference type="Proteomes" id="UP000006101"/>
    </source>
</evidence>
<dbReference type="KEGG" id="nkr:NKOR_05900"/>
<accession>K0B4H6</accession>
<name>K0B4H6_9ARCH</name>
<dbReference type="Proteomes" id="UP000006101">
    <property type="component" value="Chromosome"/>
</dbReference>
<dbReference type="InterPro" id="IPR036390">
    <property type="entry name" value="WH_DNA-bd_sf"/>
</dbReference>
<dbReference type="AlphaFoldDB" id="K0B4H6"/>
<dbReference type="Gene3D" id="1.10.10.10">
    <property type="entry name" value="Winged helix-like DNA-binding domain superfamily/Winged helix DNA-binding domain"/>
    <property type="match status" value="1"/>
</dbReference>
<organism evidence="1 2">
    <name type="scientific">Candidatus Nitrosopumilus koreensis AR1</name>
    <dbReference type="NCBI Taxonomy" id="1229908"/>
    <lineage>
        <taxon>Archaea</taxon>
        <taxon>Nitrososphaerota</taxon>
        <taxon>Nitrososphaeria</taxon>
        <taxon>Nitrosopumilales</taxon>
        <taxon>Nitrosopumilaceae</taxon>
        <taxon>Nitrosopumilus</taxon>
    </lineage>
</organism>
<dbReference type="InterPro" id="IPR011991">
    <property type="entry name" value="ArsR-like_HTH"/>
</dbReference>
<dbReference type="HOGENOM" id="CLU_062767_3_0_2"/>
<sequence>MDKFEIVASQFLELASEQRLKILDNLSSKPYRLSVLAKKMELTPQEIHRNMDRLSKSGFVKKGTDEHFRITSIGRLVLSQMPLVLFISKNQKYFSTHDLDSLPKKFSRRLGVLETCTHVRGVTNVIDTWKKILNNASEFVCDVTSEYPAGLDDVLVGRVKKGVKYRHIFSSDFEEYSDRDGHLQKIGYYDLIQNGKILRKEVNNTGFILIVSEKEAAIVFPNNDEPDLRHMFYGKSSSFQDWCLDFFEHYWKKAKTISRNHPKTS</sequence>
<dbReference type="CDD" id="cd00090">
    <property type="entry name" value="HTH_ARSR"/>
    <property type="match status" value="1"/>
</dbReference>
<protein>
    <submittedName>
        <fullName evidence="1">Transcriptional regulator protein-like protein</fullName>
    </submittedName>
</protein>
<dbReference type="RefSeq" id="WP_014963447.1">
    <property type="nucleotide sequence ID" value="NC_018655.1"/>
</dbReference>
<keyword evidence="2" id="KW-1185">Reference proteome</keyword>
<proteinExistence type="predicted"/>
<dbReference type="PATRIC" id="fig|1229908.8.peg.1285"/>
<dbReference type="InterPro" id="IPR036388">
    <property type="entry name" value="WH-like_DNA-bd_sf"/>
</dbReference>
<gene>
    <name evidence="1" type="ORF">NKOR_05900</name>
</gene>
<dbReference type="EMBL" id="CP003842">
    <property type="protein sequence ID" value="AFS81063.1"/>
    <property type="molecule type" value="Genomic_DNA"/>
</dbReference>
<reference evidence="1 2" key="1">
    <citation type="journal article" date="2012" name="J. Bacteriol.">
        <title>Draft Genome Sequence of an Ammonia-Oxidizing Archaeon, "Candidatus Nitrosopumilus koreensis" AR1, from Marine Sediment.</title>
        <authorList>
            <person name="Park S.J."/>
            <person name="Kim J.G."/>
            <person name="Jung M.Y."/>
            <person name="Kim S.J."/>
            <person name="Cha I.T."/>
            <person name="Kwon K."/>
            <person name="Lee J.H."/>
            <person name="Rhee S.K."/>
        </authorList>
    </citation>
    <scope>NUCLEOTIDE SEQUENCE [LARGE SCALE GENOMIC DNA]</scope>
    <source>
        <strain evidence="1 2">AR1</strain>
    </source>
</reference>
<dbReference type="GeneID" id="13725215"/>
<dbReference type="SUPFAM" id="SSF46785">
    <property type="entry name" value="Winged helix' DNA-binding domain"/>
    <property type="match status" value="1"/>
</dbReference>